<dbReference type="EMBL" id="CAJVQA010000007">
    <property type="protein sequence ID" value="CAG8449402.1"/>
    <property type="molecule type" value="Genomic_DNA"/>
</dbReference>
<dbReference type="PROSITE" id="PS50158">
    <property type="entry name" value="ZF_CCHC"/>
    <property type="match status" value="2"/>
</dbReference>
<organism evidence="3 4">
    <name type="scientific">Cetraspora pellucida</name>
    <dbReference type="NCBI Taxonomy" id="1433469"/>
    <lineage>
        <taxon>Eukaryota</taxon>
        <taxon>Fungi</taxon>
        <taxon>Fungi incertae sedis</taxon>
        <taxon>Mucoromycota</taxon>
        <taxon>Glomeromycotina</taxon>
        <taxon>Glomeromycetes</taxon>
        <taxon>Diversisporales</taxon>
        <taxon>Gigasporaceae</taxon>
        <taxon>Cetraspora</taxon>
    </lineage>
</organism>
<keyword evidence="4" id="KW-1185">Reference proteome</keyword>
<gene>
    <name evidence="3" type="ORF">CPELLU_LOCUS54</name>
</gene>
<keyword evidence="1" id="KW-0862">Zinc</keyword>
<name>A0A9N8YQE3_9GLOM</name>
<dbReference type="SMART" id="SM00343">
    <property type="entry name" value="ZnF_C2HC"/>
    <property type="match status" value="2"/>
</dbReference>
<proteinExistence type="predicted"/>
<dbReference type="Pfam" id="PF00098">
    <property type="entry name" value="zf-CCHC"/>
    <property type="match status" value="1"/>
</dbReference>
<feature type="domain" description="CCHC-type" evidence="2">
    <location>
        <begin position="67"/>
        <end position="82"/>
    </location>
</feature>
<evidence type="ECO:0000256" key="1">
    <source>
        <dbReference type="PROSITE-ProRule" id="PRU00047"/>
    </source>
</evidence>
<accession>A0A9N8YQE3</accession>
<dbReference type="AlphaFoldDB" id="A0A9N8YQE3"/>
<feature type="domain" description="CCHC-type" evidence="2">
    <location>
        <begin position="113"/>
        <end position="127"/>
    </location>
</feature>
<evidence type="ECO:0000313" key="3">
    <source>
        <dbReference type="EMBL" id="CAG8449402.1"/>
    </source>
</evidence>
<protein>
    <submittedName>
        <fullName evidence="3">8831_t:CDS:1</fullName>
    </submittedName>
</protein>
<dbReference type="Proteomes" id="UP000789759">
    <property type="component" value="Unassembled WGS sequence"/>
</dbReference>
<keyword evidence="1" id="KW-0863">Zinc-finger</keyword>
<evidence type="ECO:0000313" key="4">
    <source>
        <dbReference type="Proteomes" id="UP000789759"/>
    </source>
</evidence>
<dbReference type="GO" id="GO:0003676">
    <property type="term" value="F:nucleic acid binding"/>
    <property type="evidence" value="ECO:0007669"/>
    <property type="project" value="InterPro"/>
</dbReference>
<dbReference type="GO" id="GO:0008270">
    <property type="term" value="F:zinc ion binding"/>
    <property type="evidence" value="ECO:0007669"/>
    <property type="project" value="UniProtKB-KW"/>
</dbReference>
<keyword evidence="1" id="KW-0479">Metal-binding</keyword>
<dbReference type="Gene3D" id="4.10.60.10">
    <property type="entry name" value="Zinc finger, CCHC-type"/>
    <property type="match status" value="1"/>
</dbReference>
<comment type="caution">
    <text evidence="3">The sequence shown here is derived from an EMBL/GenBank/DDBJ whole genome shotgun (WGS) entry which is preliminary data.</text>
</comment>
<sequence length="187" mass="21250">MGAMVPYRQTAMVRYRQPQQFPRIFTPQYSYPQEIGPYKGSSSITSWKVPWITNIIIRTRPHQGKTCSRCGAMGHTSRTCQRVYGNHAIRNNGRIRKSVKKYFENPTFNMNVCICCGEIGHTTRNCPTRNAGGRGMGAGNCINAAHLAVIKGGIDKFKKAYNMERKLIPQFMLPPNIIPQRHNLLTY</sequence>
<dbReference type="InterPro" id="IPR001878">
    <property type="entry name" value="Znf_CCHC"/>
</dbReference>
<evidence type="ECO:0000259" key="2">
    <source>
        <dbReference type="PROSITE" id="PS50158"/>
    </source>
</evidence>
<dbReference type="InterPro" id="IPR036875">
    <property type="entry name" value="Znf_CCHC_sf"/>
</dbReference>
<reference evidence="3" key="1">
    <citation type="submission" date="2021-06" db="EMBL/GenBank/DDBJ databases">
        <authorList>
            <person name="Kallberg Y."/>
            <person name="Tangrot J."/>
            <person name="Rosling A."/>
        </authorList>
    </citation>
    <scope>NUCLEOTIDE SEQUENCE</scope>
    <source>
        <strain evidence="3">FL966</strain>
    </source>
</reference>
<dbReference type="SUPFAM" id="SSF57756">
    <property type="entry name" value="Retrovirus zinc finger-like domains"/>
    <property type="match status" value="1"/>
</dbReference>